<name>A0A1C7Z3S6_PSESX</name>
<comment type="caution">
    <text evidence="8">The sequence shown here is derived from an EMBL/GenBank/DDBJ whole genome shotgun (WGS) entry which is preliminary data.</text>
</comment>
<comment type="subunit">
    <text evidence="2 5">Homopentamer.</text>
</comment>
<proteinExistence type="inferred from homology"/>
<dbReference type="Pfam" id="PF02465">
    <property type="entry name" value="FliD_N"/>
    <property type="match status" value="1"/>
</dbReference>
<dbReference type="InterPro" id="IPR040026">
    <property type="entry name" value="FliD"/>
</dbReference>
<feature type="domain" description="Flagellar hook-associated protein 2 C-terminal" evidence="7">
    <location>
        <begin position="230"/>
        <end position="455"/>
    </location>
</feature>
<keyword evidence="5" id="KW-0964">Secreted</keyword>
<dbReference type="GO" id="GO:0005576">
    <property type="term" value="C:extracellular region"/>
    <property type="evidence" value="ECO:0007669"/>
    <property type="project" value="UniProtKB-SubCell"/>
</dbReference>
<dbReference type="Proteomes" id="UP000093104">
    <property type="component" value="Unassembled WGS sequence"/>
</dbReference>
<keyword evidence="8" id="KW-0966">Cell projection</keyword>
<keyword evidence="3" id="KW-0175">Coiled coil</keyword>
<dbReference type="InterPro" id="IPR010809">
    <property type="entry name" value="FliD_C"/>
</dbReference>
<keyword evidence="8" id="KW-0969">Cilium</keyword>
<dbReference type="GO" id="GO:0071973">
    <property type="term" value="P:bacterial-type flagellum-dependent cell motility"/>
    <property type="evidence" value="ECO:0007669"/>
    <property type="project" value="TreeGrafter"/>
</dbReference>
<evidence type="ECO:0000313" key="9">
    <source>
        <dbReference type="Proteomes" id="UP000093104"/>
    </source>
</evidence>
<dbReference type="GO" id="GO:0007155">
    <property type="term" value="P:cell adhesion"/>
    <property type="evidence" value="ECO:0007669"/>
    <property type="project" value="InterPro"/>
</dbReference>
<evidence type="ECO:0000256" key="4">
    <source>
        <dbReference type="ARBA" id="ARBA00023143"/>
    </source>
</evidence>
<dbReference type="AlphaFoldDB" id="A0A1C7Z3S6"/>
<keyword evidence="8" id="KW-0282">Flagellum</keyword>
<dbReference type="InterPro" id="IPR010810">
    <property type="entry name" value="Flagellin_hook_IN_motif"/>
</dbReference>
<reference evidence="8 9" key="1">
    <citation type="submission" date="2015-07" db="EMBL/GenBank/DDBJ databases">
        <title>Draft genome sequence of a diazotrophic, plant growth-promoting rhizobacterium of the Pseudomonas syringae complex.</title>
        <authorList>
            <person name="Patten C.L."/>
            <person name="Jeong H."/>
        </authorList>
    </citation>
    <scope>NUCLEOTIDE SEQUENCE [LARGE SCALE GENOMIC DNA]</scope>
    <source>
        <strain evidence="8 9">GR12-2</strain>
    </source>
</reference>
<dbReference type="GO" id="GO:0009421">
    <property type="term" value="C:bacterial-type flagellum filament cap"/>
    <property type="evidence" value="ECO:0007669"/>
    <property type="project" value="InterPro"/>
</dbReference>
<dbReference type="PANTHER" id="PTHR30288">
    <property type="entry name" value="FLAGELLAR CAP/ASSEMBLY PROTEIN FLID"/>
    <property type="match status" value="1"/>
</dbReference>
<feature type="domain" description="Flagellar hook-associated protein 2 N-terminal" evidence="6">
    <location>
        <begin position="13"/>
        <end position="111"/>
    </location>
</feature>
<comment type="subcellular location">
    <subcellularLocation>
        <location evidence="5">Secreted</location>
    </subcellularLocation>
    <subcellularLocation>
        <location evidence="5">Bacterial flagellum</location>
    </subcellularLocation>
</comment>
<comment type="function">
    <text evidence="5">Required for morphogenesis and for the elongation of the flagellar filament by facilitating polymerization of the flagellin monomers at the tip of growing filament. Forms a capping structure, which prevents flagellin subunits (transported through the central channel of the flagellum) from leaking out without polymerization at the distal end.</text>
</comment>
<dbReference type="InterPro" id="IPR003481">
    <property type="entry name" value="FliD_N"/>
</dbReference>
<dbReference type="RefSeq" id="WP_065833580.1">
    <property type="nucleotide sequence ID" value="NZ_LGSI01000041.1"/>
</dbReference>
<dbReference type="Pfam" id="PF07196">
    <property type="entry name" value="Flagellin_IN"/>
    <property type="match status" value="1"/>
</dbReference>
<dbReference type="Pfam" id="PF07195">
    <property type="entry name" value="FliD_C"/>
    <property type="match status" value="1"/>
</dbReference>
<dbReference type="PANTHER" id="PTHR30288:SF0">
    <property type="entry name" value="FLAGELLAR HOOK-ASSOCIATED PROTEIN 2"/>
    <property type="match status" value="1"/>
</dbReference>
<dbReference type="GO" id="GO:0009424">
    <property type="term" value="C:bacterial-type flagellum hook"/>
    <property type="evidence" value="ECO:0007669"/>
    <property type="project" value="UniProtKB-UniRule"/>
</dbReference>
<keyword evidence="4 5" id="KW-0975">Bacterial flagellum</keyword>
<comment type="similarity">
    <text evidence="1 5">Belongs to the FliD family.</text>
</comment>
<evidence type="ECO:0000256" key="3">
    <source>
        <dbReference type="ARBA" id="ARBA00023054"/>
    </source>
</evidence>
<evidence type="ECO:0000256" key="5">
    <source>
        <dbReference type="RuleBase" id="RU362066"/>
    </source>
</evidence>
<evidence type="ECO:0000256" key="2">
    <source>
        <dbReference type="ARBA" id="ARBA00011255"/>
    </source>
</evidence>
<accession>A0A1C7Z3S6</accession>
<gene>
    <name evidence="8" type="ORF">AFK24_12760</name>
</gene>
<dbReference type="PATRIC" id="fig|317.243.peg.1301"/>
<sequence length="473" mass="47534">MASPITTSTGLGSGLAISEIVTSLVDSDKNAKQTQITNQTTLTTTKLSGVSTLKSALDAFQTAMTNLGKTDAPAFNGYSATSSATNFVTATTTNTAVAGSYAVTVVGLATSSSVASAAFDTAAASAIPSGTLTLSQNGTTDTVIDIAEGSSLQTVRDQINAKTSTSGISANIVTDSTGSARLVFSSTKTGAGTDITTSVTGATSALVIGTGALDTASATSSGRIGAAPVDGSITVAGLTVTSSTNTYSTAVSGLSFTAVAKGDSTVTVASNTDGLKTSLQAFVDAYNTVVKTISSLTKATADSNGDLTVAAAMTGDSMPRNLLASLREVLVTPGPGSKLSTLSQLGIGTAQADGTLSFDATKFTKAMSDNSLGGQVQELFSGTDSTNGLLARMNKAINPYTETGGILDQRKTTLNTTSAALLKQQESLDIYVKNLTSTLTAKYNAMDLLVGQMKSTLSSITSFFDTLNAQASA</sequence>
<protein>
    <recommendedName>
        <fullName evidence="5">Flagellar hook-associated protein 2</fullName>
        <shortName evidence="5">HAP2</shortName>
    </recommendedName>
    <alternativeName>
        <fullName evidence="5">Flagellar cap protein</fullName>
    </alternativeName>
</protein>
<dbReference type="OrthoDB" id="9810816at2"/>
<evidence type="ECO:0000259" key="6">
    <source>
        <dbReference type="Pfam" id="PF02465"/>
    </source>
</evidence>
<dbReference type="EMBL" id="LGSI01000041">
    <property type="protein sequence ID" value="OCR24692.1"/>
    <property type="molecule type" value="Genomic_DNA"/>
</dbReference>
<evidence type="ECO:0000259" key="7">
    <source>
        <dbReference type="Pfam" id="PF07195"/>
    </source>
</evidence>
<evidence type="ECO:0000256" key="1">
    <source>
        <dbReference type="ARBA" id="ARBA00009764"/>
    </source>
</evidence>
<evidence type="ECO:0000313" key="8">
    <source>
        <dbReference type="EMBL" id="OCR24692.1"/>
    </source>
</evidence>
<organism evidence="8 9">
    <name type="scientific">Pseudomonas syringae</name>
    <dbReference type="NCBI Taxonomy" id="317"/>
    <lineage>
        <taxon>Bacteria</taxon>
        <taxon>Pseudomonadati</taxon>
        <taxon>Pseudomonadota</taxon>
        <taxon>Gammaproteobacteria</taxon>
        <taxon>Pseudomonadales</taxon>
        <taxon>Pseudomonadaceae</taxon>
        <taxon>Pseudomonas</taxon>
    </lineage>
</organism>